<keyword evidence="12" id="KW-0238">DNA-binding</keyword>
<evidence type="ECO:0000256" key="4">
    <source>
        <dbReference type="ARBA" id="ARBA00022553"/>
    </source>
</evidence>
<dbReference type="Gene3D" id="3.30.1370.50">
    <property type="entry name" value="R3H-like domain"/>
    <property type="match status" value="1"/>
</dbReference>
<feature type="domain" description="R3H" evidence="21">
    <location>
        <begin position="932"/>
        <end position="1000"/>
    </location>
</feature>
<evidence type="ECO:0000259" key="21">
    <source>
        <dbReference type="PROSITE" id="PS51061"/>
    </source>
</evidence>
<evidence type="ECO:0000256" key="3">
    <source>
        <dbReference type="ARBA" id="ARBA00022491"/>
    </source>
</evidence>
<keyword evidence="13" id="KW-0804">Transcription</keyword>
<evidence type="ECO:0000256" key="13">
    <source>
        <dbReference type="ARBA" id="ARBA00023163"/>
    </source>
</evidence>
<evidence type="ECO:0000256" key="1">
    <source>
        <dbReference type="ARBA" id="ARBA00004123"/>
    </source>
</evidence>
<evidence type="ECO:0000256" key="7">
    <source>
        <dbReference type="ARBA" id="ARBA00022737"/>
    </source>
</evidence>
<feature type="domain" description="RING-type" evidence="20">
    <location>
        <begin position="371"/>
        <end position="423"/>
    </location>
</feature>
<keyword evidence="6" id="KW-0479">Metal-binding</keyword>
<feature type="region of interest" description="Disordered" evidence="18">
    <location>
        <begin position="1"/>
        <end position="301"/>
    </location>
</feature>
<feature type="region of interest" description="Disordered" evidence="18">
    <location>
        <begin position="1016"/>
        <end position="1058"/>
    </location>
</feature>
<dbReference type="PROSITE" id="PS50089">
    <property type="entry name" value="ZF_RING_2"/>
    <property type="match status" value="1"/>
</dbReference>
<dbReference type="Proteomes" id="UP000694426">
    <property type="component" value="Unplaced"/>
</dbReference>
<feature type="compositionally biased region" description="Low complexity" evidence="18">
    <location>
        <begin position="1034"/>
        <end position="1043"/>
    </location>
</feature>
<dbReference type="InterPro" id="IPR034076">
    <property type="entry name" value="R3H_NF-X1"/>
</dbReference>
<evidence type="ECO:0000256" key="9">
    <source>
        <dbReference type="ARBA" id="ARBA00022786"/>
    </source>
</evidence>
<dbReference type="InterPro" id="IPR019787">
    <property type="entry name" value="Znf_PHD-finger"/>
</dbReference>
<dbReference type="CDD" id="cd16696">
    <property type="entry name" value="RING-CH-C4HC3_NFX1"/>
    <property type="match status" value="1"/>
</dbReference>
<keyword evidence="4" id="KW-0597">Phosphoprotein</keyword>
<dbReference type="InterPro" id="IPR036867">
    <property type="entry name" value="R3H_dom_sf"/>
</dbReference>
<feature type="compositionally biased region" description="Basic and acidic residues" evidence="18">
    <location>
        <begin position="286"/>
        <end position="301"/>
    </location>
</feature>
<evidence type="ECO:0000256" key="14">
    <source>
        <dbReference type="ARBA" id="ARBA00023242"/>
    </source>
</evidence>
<dbReference type="GO" id="GO:0016740">
    <property type="term" value="F:transferase activity"/>
    <property type="evidence" value="ECO:0007669"/>
    <property type="project" value="UniProtKB-KW"/>
</dbReference>
<name>A0A8B9C994_9AVES</name>
<accession>A0A8B9C994</accession>
<feature type="compositionally biased region" description="Low complexity" evidence="18">
    <location>
        <begin position="210"/>
        <end position="222"/>
    </location>
</feature>
<dbReference type="GO" id="GO:0000122">
    <property type="term" value="P:negative regulation of transcription by RNA polymerase II"/>
    <property type="evidence" value="ECO:0007669"/>
    <property type="project" value="TreeGrafter"/>
</dbReference>
<reference evidence="22" key="1">
    <citation type="submission" date="2025-08" db="UniProtKB">
        <authorList>
            <consortium name="Ensembl"/>
        </authorList>
    </citation>
    <scope>IDENTIFICATION</scope>
</reference>
<evidence type="ECO:0000313" key="23">
    <source>
        <dbReference type="Proteomes" id="UP000694426"/>
    </source>
</evidence>
<proteinExistence type="inferred from homology"/>
<keyword evidence="10" id="KW-0862">Zinc</keyword>
<dbReference type="GO" id="GO:0000977">
    <property type="term" value="F:RNA polymerase II transcription regulatory region sequence-specific DNA binding"/>
    <property type="evidence" value="ECO:0007669"/>
    <property type="project" value="TreeGrafter"/>
</dbReference>
<dbReference type="PROSITE" id="PS50016">
    <property type="entry name" value="ZF_PHD_2"/>
    <property type="match status" value="1"/>
</dbReference>
<feature type="compositionally biased region" description="Polar residues" evidence="18">
    <location>
        <begin position="74"/>
        <end position="102"/>
    </location>
</feature>
<dbReference type="GO" id="GO:0000981">
    <property type="term" value="F:DNA-binding transcription factor activity, RNA polymerase II-specific"/>
    <property type="evidence" value="ECO:0007669"/>
    <property type="project" value="TreeGrafter"/>
</dbReference>
<keyword evidence="14" id="KW-0539">Nucleus</keyword>
<dbReference type="GO" id="GO:0005634">
    <property type="term" value="C:nucleus"/>
    <property type="evidence" value="ECO:0007669"/>
    <property type="project" value="UniProtKB-SubCell"/>
</dbReference>
<feature type="compositionally biased region" description="Basic residues" evidence="18">
    <location>
        <begin position="267"/>
        <end position="282"/>
    </location>
</feature>
<dbReference type="GeneTree" id="ENSGT00940000156325"/>
<dbReference type="PROSITE" id="PS51061">
    <property type="entry name" value="R3H"/>
    <property type="match status" value="1"/>
</dbReference>
<gene>
    <name evidence="22" type="primary">NFX1</name>
</gene>
<dbReference type="SMART" id="SM00438">
    <property type="entry name" value="ZnF_NFX"/>
    <property type="match status" value="7"/>
</dbReference>
<dbReference type="InterPro" id="IPR001841">
    <property type="entry name" value="Znf_RING"/>
</dbReference>
<evidence type="ECO:0000259" key="19">
    <source>
        <dbReference type="PROSITE" id="PS50016"/>
    </source>
</evidence>
<evidence type="ECO:0000256" key="2">
    <source>
        <dbReference type="ARBA" id="ARBA00007269"/>
    </source>
</evidence>
<keyword evidence="3" id="KW-0678">Repressor</keyword>
<evidence type="ECO:0000256" key="8">
    <source>
        <dbReference type="ARBA" id="ARBA00022771"/>
    </source>
</evidence>
<evidence type="ECO:0000259" key="20">
    <source>
        <dbReference type="PROSITE" id="PS50089"/>
    </source>
</evidence>
<dbReference type="AlphaFoldDB" id="A0A8B9C994"/>
<evidence type="ECO:0000256" key="15">
    <source>
        <dbReference type="ARBA" id="ARBA00072498"/>
    </source>
</evidence>
<dbReference type="SUPFAM" id="SSF57850">
    <property type="entry name" value="RING/U-box"/>
    <property type="match status" value="1"/>
</dbReference>
<dbReference type="InterPro" id="IPR000967">
    <property type="entry name" value="Znf_NFX1"/>
</dbReference>
<comment type="similarity">
    <text evidence="2">Belongs to the NFX1 family.</text>
</comment>
<evidence type="ECO:0000256" key="18">
    <source>
        <dbReference type="SAM" id="MobiDB-lite"/>
    </source>
</evidence>
<evidence type="ECO:0000256" key="5">
    <source>
        <dbReference type="ARBA" id="ARBA00022679"/>
    </source>
</evidence>
<dbReference type="Ensembl" id="ENSABRT00000021981.1">
    <property type="protein sequence ID" value="ENSABRP00000015428.1"/>
    <property type="gene ID" value="ENSABRG00000013561.1"/>
</dbReference>
<dbReference type="FunFam" id="3.30.1370.50:FF:000003">
    <property type="entry name" value="Transcriptional repressor NF-X1 isoform 1"/>
    <property type="match status" value="1"/>
</dbReference>
<dbReference type="Pfam" id="PF01424">
    <property type="entry name" value="R3H"/>
    <property type="match status" value="1"/>
</dbReference>
<keyword evidence="9" id="KW-0833">Ubl conjugation pathway</keyword>
<dbReference type="SMART" id="SM00184">
    <property type="entry name" value="RING"/>
    <property type="match status" value="1"/>
</dbReference>
<feature type="compositionally biased region" description="Polar residues" evidence="18">
    <location>
        <begin position="110"/>
        <end position="131"/>
    </location>
</feature>
<feature type="compositionally biased region" description="Basic and acidic residues" evidence="18">
    <location>
        <begin position="181"/>
        <end position="204"/>
    </location>
</feature>
<feature type="compositionally biased region" description="Polar residues" evidence="18">
    <location>
        <begin position="41"/>
        <end position="50"/>
    </location>
</feature>
<dbReference type="CDD" id="cd02643">
    <property type="entry name" value="R3H_NF-X1"/>
    <property type="match status" value="1"/>
</dbReference>
<evidence type="ECO:0000256" key="6">
    <source>
        <dbReference type="ARBA" id="ARBA00022723"/>
    </source>
</evidence>
<dbReference type="CDD" id="cd06008">
    <property type="entry name" value="NF-X1-zinc-finger"/>
    <property type="match status" value="5"/>
</dbReference>
<reference evidence="22" key="2">
    <citation type="submission" date="2025-09" db="UniProtKB">
        <authorList>
            <consortium name="Ensembl"/>
        </authorList>
    </citation>
    <scope>IDENTIFICATION</scope>
</reference>
<dbReference type="InterPro" id="IPR034078">
    <property type="entry name" value="NFX1_fam"/>
</dbReference>
<protein>
    <recommendedName>
        <fullName evidence="15">Transcriptional repressor NF-X1</fullName>
    </recommendedName>
    <alternativeName>
        <fullName evidence="16">Nuclear transcription factor, X box-binding protein 1</fullName>
    </alternativeName>
</protein>
<evidence type="ECO:0000256" key="16">
    <source>
        <dbReference type="ARBA" id="ARBA00078536"/>
    </source>
</evidence>
<evidence type="ECO:0000256" key="17">
    <source>
        <dbReference type="PROSITE-ProRule" id="PRU00175"/>
    </source>
</evidence>
<dbReference type="SMART" id="SM00393">
    <property type="entry name" value="R3H"/>
    <property type="match status" value="1"/>
</dbReference>
<dbReference type="Pfam" id="PF01422">
    <property type="entry name" value="zf-NF-X1"/>
    <property type="match status" value="6"/>
</dbReference>
<evidence type="ECO:0000256" key="10">
    <source>
        <dbReference type="ARBA" id="ARBA00022833"/>
    </source>
</evidence>
<feature type="domain" description="PHD-type" evidence="19">
    <location>
        <begin position="368"/>
        <end position="425"/>
    </location>
</feature>
<keyword evidence="8 17" id="KW-0863">Zinc-finger</keyword>
<dbReference type="PANTHER" id="PTHR12360">
    <property type="entry name" value="NUCLEAR TRANSCRIPTION FACTOR, X-BOX BINDING 1 NFX1"/>
    <property type="match status" value="1"/>
</dbReference>
<dbReference type="SUPFAM" id="SSF82708">
    <property type="entry name" value="R3H domain"/>
    <property type="match status" value="1"/>
</dbReference>
<organism evidence="22 23">
    <name type="scientific">Anser brachyrhynchus</name>
    <name type="common">Pink-footed goose</name>
    <dbReference type="NCBI Taxonomy" id="132585"/>
    <lineage>
        <taxon>Eukaryota</taxon>
        <taxon>Metazoa</taxon>
        <taxon>Chordata</taxon>
        <taxon>Craniata</taxon>
        <taxon>Vertebrata</taxon>
        <taxon>Euteleostomi</taxon>
        <taxon>Archelosauria</taxon>
        <taxon>Archosauria</taxon>
        <taxon>Dinosauria</taxon>
        <taxon>Saurischia</taxon>
        <taxon>Theropoda</taxon>
        <taxon>Coelurosauria</taxon>
        <taxon>Aves</taxon>
        <taxon>Neognathae</taxon>
        <taxon>Galloanserae</taxon>
        <taxon>Anseriformes</taxon>
        <taxon>Anatidae</taxon>
        <taxon>Anserinae</taxon>
        <taxon>Anser</taxon>
    </lineage>
</organism>
<keyword evidence="7" id="KW-0677">Repeat</keyword>
<keyword evidence="5" id="KW-0808">Transferase</keyword>
<dbReference type="GO" id="GO:0008270">
    <property type="term" value="F:zinc ion binding"/>
    <property type="evidence" value="ECO:0007669"/>
    <property type="project" value="UniProtKB-KW"/>
</dbReference>
<sequence>MAEARLGAGALNLSPDAPDSLSGERQSTDVNWVNKDRKESNSNQSRNSLPFSGLSERATDFENSSTKHCGVLNPESQYGNSQDFHQYFGTTKSSKNRYFQSQRWHRSRNDSTCARNKVRQSTTDTAASPGTSDAAMVHGRRAPPRGYNDLLSSESDRDVPNADSRGAKPKKTHLMHASGRGFREKGRQVHEREKRINSKQKVELFENVPSLDLSQSDSSESSVGKAFCEAPNGSGDEQKGYNYVNKRYPRKPVWNKPPVEKECQRRHDSHRSKNTKVGKKSSHAYTPKDKNERKKELSVCKNDENLTSESKHELSDSVRCNGRKFLLKGDQVSSLHFSWTQYWKKQSDIPKNKETHTGSLIEQLTTEKYECMVCCEVVRIVAPVWSCQNCYHVFHLNCIKKWARSPASQAEDGNSGWRCPACQNASTQVPRTYTCFCGKVHNPEWNRNEIPHSCGELCGKKRQSLDCPHLCNILCHPGPCPSCPAFVTKTCECGQTSHSVRCGQSTKIHCSNVCGNTLNCGKHSCTQVCHAGKCSPCQLTVQQVCYCGSNFKEVLCGTKEEFSDGFGNFSCQNTCGKKLNCGRHNCTQICHPQPCQLCPRLPQVVYRCPCGQTPLSKLLELGCVERKICTDPIPSCGKTCGKPLSCGSYEFLHTCESLCHEGECKPCSQTSNIYCRCGFKKKEVPCALLRNKAAITFMCDKRCNKKRSCGRHKCNEVCCVDTEHKCSLVCGRKLNCGLHRCEEPCHRGSCQTCWQTSFDELTCYCGESVIYPPVPCGTQPPECKKTCTRPHDCNHPVYHSCHSEEKCPPCTYLTQKWCMGKHEVDLHCECGRRKESMICSEASNTYQRIAAISIATKLTDLQLGDSVEISRLITKKEMKQARLQCDEECLALQRNRRLAEALEIDDNSDPFNIRSSGPKYSDLLKEDARKDLKFVSDVEKEMRMLVEAVNKGKHTKKSHCYPPMNRDHRRIIHELAQVYGIESVSYDNEPKRNVVITAVKGKSICPSNTLTSVLDKEMQNRPPPPIPHYKQTDKSSGSSGLSKPLKEEPVIDYFDVQD</sequence>
<keyword evidence="23" id="KW-1185">Reference proteome</keyword>
<evidence type="ECO:0000313" key="22">
    <source>
        <dbReference type="Ensembl" id="ENSABRP00000015428.1"/>
    </source>
</evidence>
<evidence type="ECO:0000256" key="11">
    <source>
        <dbReference type="ARBA" id="ARBA00023015"/>
    </source>
</evidence>
<comment type="subcellular location">
    <subcellularLocation>
        <location evidence="1">Nucleus</location>
    </subcellularLocation>
</comment>
<dbReference type="InterPro" id="IPR001374">
    <property type="entry name" value="R3H_dom"/>
</dbReference>
<dbReference type="PANTHER" id="PTHR12360:SF12">
    <property type="entry name" value="TRANSCRIPTIONAL REPRESSOR NF-X1"/>
    <property type="match status" value="1"/>
</dbReference>
<keyword evidence="11" id="KW-0805">Transcription regulation</keyword>
<evidence type="ECO:0000256" key="12">
    <source>
        <dbReference type="ARBA" id="ARBA00023125"/>
    </source>
</evidence>